<protein>
    <submittedName>
        <fullName evidence="1">Uncharacterized protein</fullName>
    </submittedName>
</protein>
<gene>
    <name evidence="1" type="ORF">N0D28_04875</name>
</gene>
<reference evidence="1" key="1">
    <citation type="submission" date="2022-09" db="EMBL/GenBank/DDBJ databases">
        <title>genome sequence of Deinococcus rubellus.</title>
        <authorList>
            <person name="Srinivasan S."/>
        </authorList>
    </citation>
    <scope>NUCLEOTIDE SEQUENCE</scope>
    <source>
        <strain evidence="1">Ant6</strain>
    </source>
</reference>
<keyword evidence="2" id="KW-1185">Reference proteome</keyword>
<proteinExistence type="predicted"/>
<organism evidence="1 2">
    <name type="scientific">Deinococcus rubellus</name>
    <dbReference type="NCBI Taxonomy" id="1889240"/>
    <lineage>
        <taxon>Bacteria</taxon>
        <taxon>Thermotogati</taxon>
        <taxon>Deinococcota</taxon>
        <taxon>Deinococci</taxon>
        <taxon>Deinococcales</taxon>
        <taxon>Deinococcaceae</taxon>
        <taxon>Deinococcus</taxon>
    </lineage>
</organism>
<evidence type="ECO:0000313" key="2">
    <source>
        <dbReference type="Proteomes" id="UP001060261"/>
    </source>
</evidence>
<evidence type="ECO:0000313" key="1">
    <source>
        <dbReference type="EMBL" id="UWX64995.1"/>
    </source>
</evidence>
<name>A0ABY5YIQ4_9DEIO</name>
<dbReference type="RefSeq" id="WP_260561253.1">
    <property type="nucleotide sequence ID" value="NZ_BAABEC010000191.1"/>
</dbReference>
<sequence length="115" mass="13137">MELDLTPEAFSTLLARLYERDNRLEFRQPGETYPRSETVDAYVLSGHAEALLSEEFEGDVWGTLEDIDETAASEEEAWAKIRAFYLDRGNVLLRPGPGEEWIFTEALARRLELLG</sequence>
<dbReference type="Proteomes" id="UP001060261">
    <property type="component" value="Chromosome"/>
</dbReference>
<dbReference type="EMBL" id="CP104213">
    <property type="protein sequence ID" value="UWX64995.1"/>
    <property type="molecule type" value="Genomic_DNA"/>
</dbReference>
<accession>A0ABY5YIQ4</accession>